<keyword evidence="7" id="KW-1185">Reference proteome</keyword>
<evidence type="ECO:0000256" key="2">
    <source>
        <dbReference type="ARBA" id="ARBA00022692"/>
    </source>
</evidence>
<feature type="transmembrane region" description="Helical" evidence="5">
    <location>
        <begin position="6"/>
        <end position="25"/>
    </location>
</feature>
<evidence type="ECO:0000256" key="3">
    <source>
        <dbReference type="ARBA" id="ARBA00022989"/>
    </source>
</evidence>
<organism evidence="6 7">
    <name type="scientific">Streptomyces cupreus</name>
    <dbReference type="NCBI Taxonomy" id="2759956"/>
    <lineage>
        <taxon>Bacteria</taxon>
        <taxon>Bacillati</taxon>
        <taxon>Actinomycetota</taxon>
        <taxon>Actinomycetes</taxon>
        <taxon>Kitasatosporales</taxon>
        <taxon>Streptomycetaceae</taxon>
        <taxon>Streptomyces</taxon>
    </lineage>
</organism>
<comment type="subcellular location">
    <subcellularLocation>
        <location evidence="1">Membrane</location>
        <topology evidence="1">Multi-pass membrane protein</topology>
    </subcellularLocation>
</comment>
<keyword evidence="4 5" id="KW-0472">Membrane</keyword>
<feature type="transmembrane region" description="Helical" evidence="5">
    <location>
        <begin position="37"/>
        <end position="60"/>
    </location>
</feature>
<dbReference type="Pfam" id="PF13564">
    <property type="entry name" value="DoxX_2"/>
    <property type="match status" value="1"/>
</dbReference>
<sequence>MSVVAAVLSVVVGALFVVTGGVKVIGLRQSLAVRDHFGMASGVWRAVGLLESVGGIGVLLGTKVTFLGLLALSGLTLLMLSAIASRFRVHDPAHLLLVDVTVLALVVATAATHLAG</sequence>
<evidence type="ECO:0000256" key="4">
    <source>
        <dbReference type="ARBA" id="ARBA00023136"/>
    </source>
</evidence>
<reference evidence="6 7" key="1">
    <citation type="submission" date="2020-08" db="EMBL/GenBank/DDBJ databases">
        <title>Streptomyces sp. PSKA01 genome sequencing and assembly.</title>
        <authorList>
            <person name="Mandal S."/>
            <person name="Maiti P.K."/>
            <person name="Das P."/>
        </authorList>
    </citation>
    <scope>NUCLEOTIDE SEQUENCE [LARGE SCALE GENOMIC DNA]</scope>
    <source>
        <strain evidence="6 7">PSKA01</strain>
    </source>
</reference>
<comment type="caution">
    <text evidence="6">The sequence shown here is derived from an EMBL/GenBank/DDBJ whole genome shotgun (WGS) entry which is preliminary data.</text>
</comment>
<gene>
    <name evidence="6" type="ORF">H4N64_10815</name>
</gene>
<dbReference type="AlphaFoldDB" id="A0A7X1M8Z0"/>
<feature type="transmembrane region" description="Helical" evidence="5">
    <location>
        <begin position="96"/>
        <end position="115"/>
    </location>
</feature>
<dbReference type="RefSeq" id="WP_186282011.1">
    <property type="nucleotide sequence ID" value="NZ_JACMSF010000009.1"/>
</dbReference>
<keyword evidence="3 5" id="KW-1133">Transmembrane helix</keyword>
<name>A0A7X1M8Z0_9ACTN</name>
<proteinExistence type="predicted"/>
<dbReference type="GO" id="GO:0016020">
    <property type="term" value="C:membrane"/>
    <property type="evidence" value="ECO:0007669"/>
    <property type="project" value="UniProtKB-SubCell"/>
</dbReference>
<dbReference type="EMBL" id="JACMSF010000009">
    <property type="protein sequence ID" value="MBC2902093.1"/>
    <property type="molecule type" value="Genomic_DNA"/>
</dbReference>
<keyword evidence="2 5" id="KW-0812">Transmembrane</keyword>
<dbReference type="InterPro" id="IPR032808">
    <property type="entry name" value="DoxX"/>
</dbReference>
<dbReference type="Proteomes" id="UP000584670">
    <property type="component" value="Unassembled WGS sequence"/>
</dbReference>
<feature type="transmembrane region" description="Helical" evidence="5">
    <location>
        <begin position="66"/>
        <end position="84"/>
    </location>
</feature>
<evidence type="ECO:0000313" key="7">
    <source>
        <dbReference type="Proteomes" id="UP000584670"/>
    </source>
</evidence>
<accession>A0A7X1M8Z0</accession>
<protein>
    <submittedName>
        <fullName evidence="6">DoxX family protein</fullName>
    </submittedName>
</protein>
<evidence type="ECO:0000256" key="5">
    <source>
        <dbReference type="SAM" id="Phobius"/>
    </source>
</evidence>
<evidence type="ECO:0000313" key="6">
    <source>
        <dbReference type="EMBL" id="MBC2902093.1"/>
    </source>
</evidence>
<evidence type="ECO:0000256" key="1">
    <source>
        <dbReference type="ARBA" id="ARBA00004141"/>
    </source>
</evidence>